<evidence type="ECO:0000313" key="1">
    <source>
        <dbReference type="EMBL" id="MBB5188270.1"/>
    </source>
</evidence>
<proteinExistence type="predicted"/>
<name>A0A840R7B1_9GAMM</name>
<accession>A0A840R7B1</accession>
<protein>
    <submittedName>
        <fullName evidence="1">Uncharacterized protein</fullName>
    </submittedName>
</protein>
<dbReference type="Proteomes" id="UP000536640">
    <property type="component" value="Unassembled WGS sequence"/>
</dbReference>
<reference evidence="1 2" key="1">
    <citation type="submission" date="2020-08" db="EMBL/GenBank/DDBJ databases">
        <title>Genomic Encyclopedia of Type Strains, Phase IV (KMG-IV): sequencing the most valuable type-strain genomes for metagenomic binning, comparative biology and taxonomic classification.</title>
        <authorList>
            <person name="Goeker M."/>
        </authorList>
    </citation>
    <scope>NUCLEOTIDE SEQUENCE [LARGE SCALE GENOMIC DNA]</scope>
    <source>
        <strain evidence="1 2">DSM 25701</strain>
    </source>
</reference>
<organism evidence="1 2">
    <name type="scientific">Zhongshania antarctica</name>
    <dbReference type="NCBI Taxonomy" id="641702"/>
    <lineage>
        <taxon>Bacteria</taxon>
        <taxon>Pseudomonadati</taxon>
        <taxon>Pseudomonadota</taxon>
        <taxon>Gammaproteobacteria</taxon>
        <taxon>Cellvibrionales</taxon>
        <taxon>Spongiibacteraceae</taxon>
        <taxon>Zhongshania</taxon>
    </lineage>
</organism>
<gene>
    <name evidence="1" type="ORF">HNQ57_002549</name>
</gene>
<evidence type="ECO:0000313" key="2">
    <source>
        <dbReference type="Proteomes" id="UP000536640"/>
    </source>
</evidence>
<keyword evidence="2" id="KW-1185">Reference proteome</keyword>
<dbReference type="AlphaFoldDB" id="A0A840R7B1"/>
<dbReference type="EMBL" id="JACHHW010000006">
    <property type="protein sequence ID" value="MBB5188270.1"/>
    <property type="molecule type" value="Genomic_DNA"/>
</dbReference>
<comment type="caution">
    <text evidence="1">The sequence shown here is derived from an EMBL/GenBank/DDBJ whole genome shotgun (WGS) entry which is preliminary data.</text>
</comment>
<sequence length="33" mass="3503">MITIVMVPDLHIQSRCQNAGIVGAGPNCKLGCY</sequence>